<feature type="compositionally biased region" description="Basic and acidic residues" evidence="1">
    <location>
        <begin position="144"/>
        <end position="170"/>
    </location>
</feature>
<sequence>MTDAPSPADAATPPGLRTCEEIDAALEQVLSLVATAERLARSHQVVNLSRLDVRVGEICAAVSALPSRDARAYASRLSTLVKSLDRLEVVSQEAHRILTAARGAAPPELGEASIVSDATRASAAYARALAVSPMDAVPEPSPTGDRRRVDRRREDRRRQGDRRRGDRRDGPPPPSHSNADQR</sequence>
<comment type="caution">
    <text evidence="2">The sequence shown here is derived from an EMBL/GenBank/DDBJ whole genome shotgun (WGS) entry which is preliminary data.</text>
</comment>
<evidence type="ECO:0000256" key="1">
    <source>
        <dbReference type="SAM" id="MobiDB-lite"/>
    </source>
</evidence>
<dbReference type="RefSeq" id="WP_150063415.1">
    <property type="nucleotide sequence ID" value="NZ_JACHII010000015.1"/>
</dbReference>
<proteinExistence type="predicted"/>
<protein>
    <submittedName>
        <fullName evidence="2">Uncharacterized protein</fullName>
    </submittedName>
</protein>
<gene>
    <name evidence="2" type="ORF">F1188_15845</name>
</gene>
<organism evidence="2 3">
    <name type="scientific">Roseospira marina</name>
    <dbReference type="NCBI Taxonomy" id="140057"/>
    <lineage>
        <taxon>Bacteria</taxon>
        <taxon>Pseudomonadati</taxon>
        <taxon>Pseudomonadota</taxon>
        <taxon>Alphaproteobacteria</taxon>
        <taxon>Rhodospirillales</taxon>
        <taxon>Rhodospirillaceae</taxon>
        <taxon>Roseospira</taxon>
    </lineage>
</organism>
<dbReference type="OrthoDB" id="9947066at2"/>
<evidence type="ECO:0000313" key="2">
    <source>
        <dbReference type="EMBL" id="KAA5604505.1"/>
    </source>
</evidence>
<dbReference type="Proteomes" id="UP000324065">
    <property type="component" value="Unassembled WGS sequence"/>
</dbReference>
<reference evidence="2 3" key="1">
    <citation type="submission" date="2019-09" db="EMBL/GenBank/DDBJ databases">
        <title>Genome sequence of Roseospira marina, one of the more divergent members of the non-sulfur purple photosynthetic bacterial family, the Rhodospirillaceae.</title>
        <authorList>
            <person name="Meyer T."/>
            <person name="Kyndt J."/>
        </authorList>
    </citation>
    <scope>NUCLEOTIDE SEQUENCE [LARGE SCALE GENOMIC DNA]</scope>
    <source>
        <strain evidence="2 3">DSM 15113</strain>
    </source>
</reference>
<accession>A0A5M6I9U9</accession>
<dbReference type="AlphaFoldDB" id="A0A5M6I9U9"/>
<name>A0A5M6I9U9_9PROT</name>
<evidence type="ECO:0000313" key="3">
    <source>
        <dbReference type="Proteomes" id="UP000324065"/>
    </source>
</evidence>
<keyword evidence="3" id="KW-1185">Reference proteome</keyword>
<dbReference type="EMBL" id="VWPJ01000017">
    <property type="protein sequence ID" value="KAA5604505.1"/>
    <property type="molecule type" value="Genomic_DNA"/>
</dbReference>
<feature type="region of interest" description="Disordered" evidence="1">
    <location>
        <begin position="132"/>
        <end position="182"/>
    </location>
</feature>